<dbReference type="AlphaFoldDB" id="A0A125W389"/>
<accession>A0A125W389</accession>
<name>A0A125W389_ENTFL</name>
<comment type="caution">
    <text evidence="1">The sequence shown here is derived from an EMBL/GenBank/DDBJ whole genome shotgun (WGS) entry which is preliminary data.</text>
</comment>
<evidence type="ECO:0000313" key="2">
    <source>
        <dbReference type="Proteomes" id="UP000004846"/>
    </source>
</evidence>
<dbReference type="EMBL" id="AEBR01000095">
    <property type="protein sequence ID" value="EFM81771.1"/>
    <property type="molecule type" value="Genomic_DNA"/>
</dbReference>
<dbReference type="HOGENOM" id="CLU_180709_0_0_9"/>
<sequence length="101" mass="11647">MTEVKAMTKFYDVTFQELSGRSVVKTEVASDREPFDVWQDACASYSETELNIQINEDTFVTLNRHFVVRIDVKEVDGPVDKQVRRRDELMNVVNTLSNMGL</sequence>
<gene>
    <name evidence="1" type="ORF">HMPREF9498_02656</name>
</gene>
<dbReference type="RefSeq" id="WP_002383233.1">
    <property type="nucleotide sequence ID" value="NZ_GL454482.1"/>
</dbReference>
<dbReference type="Proteomes" id="UP000004846">
    <property type="component" value="Unassembled WGS sequence"/>
</dbReference>
<evidence type="ECO:0000313" key="1">
    <source>
        <dbReference type="EMBL" id="EFM81771.1"/>
    </source>
</evidence>
<dbReference type="GeneID" id="60892376"/>
<reference evidence="1 2" key="1">
    <citation type="submission" date="2010-07" db="EMBL/GenBank/DDBJ databases">
        <authorList>
            <person name="Sid Ahmed O."/>
        </authorList>
    </citation>
    <scope>NUCLEOTIDE SEQUENCE [LARGE SCALE GENOMIC DNA]</scope>
    <source>
        <strain evidence="1 2">TX4248</strain>
    </source>
</reference>
<proteinExistence type="predicted"/>
<protein>
    <submittedName>
        <fullName evidence="1">Uncharacterized protein</fullName>
    </submittedName>
</protein>
<organism evidence="1 2">
    <name type="scientific">Enterococcus faecalis TX4248</name>
    <dbReference type="NCBI Taxonomy" id="749495"/>
    <lineage>
        <taxon>Bacteria</taxon>
        <taxon>Bacillati</taxon>
        <taxon>Bacillota</taxon>
        <taxon>Bacilli</taxon>
        <taxon>Lactobacillales</taxon>
        <taxon>Enterococcaceae</taxon>
        <taxon>Enterococcus</taxon>
    </lineage>
</organism>